<reference evidence="1 2" key="1">
    <citation type="submission" date="2016-08" db="EMBL/GenBank/DDBJ databases">
        <authorList>
            <person name="Seilhamer J.J."/>
        </authorList>
    </citation>
    <scope>NUCLEOTIDE SEQUENCE [LARGE SCALE GENOMIC DNA]</scope>
    <source>
        <strain evidence="1 2">BRTC-1</strain>
    </source>
</reference>
<evidence type="ECO:0000313" key="2">
    <source>
        <dbReference type="Proteomes" id="UP000093391"/>
    </source>
</evidence>
<dbReference type="Proteomes" id="UP000093391">
    <property type="component" value="Chromosome"/>
</dbReference>
<dbReference type="CDD" id="cd16441">
    <property type="entry name" value="beta_Kdo_transferase_KpsS"/>
    <property type="match status" value="1"/>
</dbReference>
<protein>
    <recommendedName>
        <fullName evidence="3">Capsular biosynthesis protein</fullName>
    </recommendedName>
</protein>
<gene>
    <name evidence="1" type="ORF">BFG52_13110</name>
</gene>
<dbReference type="GO" id="GO:0000271">
    <property type="term" value="P:polysaccharide biosynthetic process"/>
    <property type="evidence" value="ECO:0007669"/>
    <property type="project" value="InterPro"/>
</dbReference>
<dbReference type="STRING" id="1789224.BFG52_13110"/>
<name>A0A1B2M223_9GAMM</name>
<dbReference type="OrthoDB" id="9794206at2"/>
<dbReference type="KEGG" id="ala:BFG52_13110"/>
<sequence length="421" mass="49983">MSVHLDELLSSKKVLLLQGPMGDYFNQLAQWLEQHQIETFKVNFNGGDWWFHHQCQNAYNFRGRVGDFNLWLQDFINAHQIDALLCFGDCRKYHRIAREVSLKLGIGFFACEEGYIRPNYITFEQDGVNFFSNFKQYLAAQAETGEARPAVHYDVVHNSYRKMLCCAFVYYLMWILASWYFPHYKHHRGMRPDQELYYWLISGYRRLKNYFLEPRRFQGFLQQHAKQYFVFALQVHNDFQIRVHSDLKKMESYIEKVIRSFSDYADAEHHLVLKHHPMDRGYRNYAVLIQRCAAQYGISGRVHYFCDIHLPTLLKNSRGMVTINSTTGIQALYHEIPVKVLGRALYDLPRLTCQHALDQFWMQPTAVDAGYFHFFRYSLIEYSQLNGAYYGLSPWMQRYDRQVIMSQKPCFLNNINNKSAS</sequence>
<dbReference type="EMBL" id="CP016895">
    <property type="protein sequence ID" value="AOA59201.1"/>
    <property type="molecule type" value="Genomic_DNA"/>
</dbReference>
<accession>A0A1B2M223</accession>
<proteinExistence type="predicted"/>
<keyword evidence="2" id="KW-1185">Reference proteome</keyword>
<dbReference type="RefSeq" id="WP_067557089.1">
    <property type="nucleotide sequence ID" value="NZ_CP016895.1"/>
</dbReference>
<organism evidence="1 2">
    <name type="scientific">Acinetobacter larvae</name>
    <dbReference type="NCBI Taxonomy" id="1789224"/>
    <lineage>
        <taxon>Bacteria</taxon>
        <taxon>Pseudomonadati</taxon>
        <taxon>Pseudomonadota</taxon>
        <taxon>Gammaproteobacteria</taxon>
        <taxon>Moraxellales</taxon>
        <taxon>Moraxellaceae</taxon>
        <taxon>Acinetobacter</taxon>
    </lineage>
</organism>
<dbReference type="GO" id="GO:0015774">
    <property type="term" value="P:polysaccharide transport"/>
    <property type="evidence" value="ECO:0007669"/>
    <property type="project" value="InterPro"/>
</dbReference>
<dbReference type="AlphaFoldDB" id="A0A1B2M223"/>
<evidence type="ECO:0000313" key="1">
    <source>
        <dbReference type="EMBL" id="AOA59201.1"/>
    </source>
</evidence>
<dbReference type="InterPro" id="IPR007833">
    <property type="entry name" value="Capsule_polysaccharide_synth"/>
</dbReference>
<dbReference type="Pfam" id="PF05159">
    <property type="entry name" value="Capsule_synth"/>
    <property type="match status" value="1"/>
</dbReference>
<evidence type="ECO:0008006" key="3">
    <source>
        <dbReference type="Google" id="ProtNLM"/>
    </source>
</evidence>